<feature type="transmembrane region" description="Helical" evidence="11">
    <location>
        <begin position="951"/>
        <end position="974"/>
    </location>
</feature>
<evidence type="ECO:0000259" key="12">
    <source>
        <dbReference type="Pfam" id="PF00122"/>
    </source>
</evidence>
<dbReference type="InterPro" id="IPR036412">
    <property type="entry name" value="HAD-like_sf"/>
</dbReference>
<dbReference type="PRINTS" id="PR00119">
    <property type="entry name" value="CATATPASE"/>
</dbReference>
<dbReference type="SUPFAM" id="SSF81660">
    <property type="entry name" value="Metal cation-transporting ATPase, ATP-binding domain N"/>
    <property type="match status" value="1"/>
</dbReference>
<evidence type="ECO:0000256" key="9">
    <source>
        <dbReference type="ARBA" id="ARBA00023136"/>
    </source>
</evidence>
<keyword evidence="16" id="KW-1185">Reference proteome</keyword>
<dbReference type="InterPro" id="IPR018303">
    <property type="entry name" value="ATPase_P-typ_P_site"/>
</dbReference>
<evidence type="ECO:0000256" key="3">
    <source>
        <dbReference type="ARBA" id="ARBA00022723"/>
    </source>
</evidence>
<evidence type="ECO:0000256" key="2">
    <source>
        <dbReference type="ARBA" id="ARBA00022692"/>
    </source>
</evidence>
<feature type="domain" description="Cation-transporting P-type ATPase C-terminal" evidence="13">
    <location>
        <begin position="895"/>
        <end position="1087"/>
    </location>
</feature>
<dbReference type="InterPro" id="IPR023298">
    <property type="entry name" value="ATPase_P-typ_TM_dom_sf"/>
</dbReference>
<accession>A0ABR1G7P3</accession>
<feature type="transmembrane region" description="Helical" evidence="11">
    <location>
        <begin position="346"/>
        <end position="369"/>
    </location>
</feature>
<dbReference type="Pfam" id="PF13246">
    <property type="entry name" value="Cation_ATPase"/>
    <property type="match status" value="1"/>
</dbReference>
<evidence type="ECO:0000256" key="1">
    <source>
        <dbReference type="ARBA" id="ARBA00004127"/>
    </source>
</evidence>
<dbReference type="PRINTS" id="PR00121">
    <property type="entry name" value="NAKATPASE"/>
</dbReference>
<feature type="domain" description="P-type ATPase A" evidence="12">
    <location>
        <begin position="153"/>
        <end position="254"/>
    </location>
</feature>
<dbReference type="PANTHER" id="PTHR24093:SF369">
    <property type="entry name" value="CALCIUM-TRANSPORTING ATPASE"/>
    <property type="match status" value="1"/>
</dbReference>
<evidence type="ECO:0000313" key="16">
    <source>
        <dbReference type="Proteomes" id="UP001363151"/>
    </source>
</evidence>
<dbReference type="Gene3D" id="3.40.50.1000">
    <property type="entry name" value="HAD superfamily/HAD-like"/>
    <property type="match status" value="1"/>
</dbReference>
<evidence type="ECO:0000259" key="14">
    <source>
        <dbReference type="Pfam" id="PF00690"/>
    </source>
</evidence>
<comment type="caution">
    <text evidence="15">The sequence shown here is derived from an EMBL/GenBank/DDBJ whole genome shotgun (WGS) entry which is preliminary data.</text>
</comment>
<dbReference type="Gene3D" id="2.70.150.10">
    <property type="entry name" value="Calcium-transporting ATPase, cytoplasmic transduction domain A"/>
    <property type="match status" value="1"/>
</dbReference>
<evidence type="ECO:0000256" key="6">
    <source>
        <dbReference type="ARBA" id="ARBA00022842"/>
    </source>
</evidence>
<reference evidence="15 16" key="1">
    <citation type="submission" date="2024-03" db="EMBL/GenBank/DDBJ databases">
        <title>Aureococcus anophagefferens CCMP1851 and Kratosvirus quantuckense: Draft genome of a second virus-susceptible host strain in the model system.</title>
        <authorList>
            <person name="Chase E."/>
            <person name="Truchon A.R."/>
            <person name="Schepens W."/>
            <person name="Wilhelm S.W."/>
        </authorList>
    </citation>
    <scope>NUCLEOTIDE SEQUENCE [LARGE SCALE GENOMIC DNA]</scope>
    <source>
        <strain evidence="15 16">CCMP1851</strain>
    </source>
</reference>
<evidence type="ECO:0000256" key="5">
    <source>
        <dbReference type="ARBA" id="ARBA00022840"/>
    </source>
</evidence>
<dbReference type="InterPro" id="IPR023299">
    <property type="entry name" value="ATPase_P-typ_cyto_dom_N"/>
</dbReference>
<feature type="region of interest" description="Disordered" evidence="10">
    <location>
        <begin position="257"/>
        <end position="292"/>
    </location>
</feature>
<evidence type="ECO:0000256" key="10">
    <source>
        <dbReference type="SAM" id="MobiDB-lite"/>
    </source>
</evidence>
<dbReference type="SFLD" id="SFLDS00003">
    <property type="entry name" value="Haloacid_Dehalogenase"/>
    <property type="match status" value="1"/>
</dbReference>
<dbReference type="PANTHER" id="PTHR24093">
    <property type="entry name" value="CATION TRANSPORTING ATPASE"/>
    <property type="match status" value="1"/>
</dbReference>
<dbReference type="SUPFAM" id="SSF81653">
    <property type="entry name" value="Calcium ATPase, transduction domain A"/>
    <property type="match status" value="1"/>
</dbReference>
<name>A0ABR1G7P3_AURAN</name>
<feature type="compositionally biased region" description="Acidic residues" evidence="10">
    <location>
        <begin position="280"/>
        <end position="292"/>
    </location>
</feature>
<evidence type="ECO:0000313" key="15">
    <source>
        <dbReference type="EMBL" id="KAK7249168.1"/>
    </source>
</evidence>
<evidence type="ECO:0000256" key="8">
    <source>
        <dbReference type="ARBA" id="ARBA00022989"/>
    </source>
</evidence>
<dbReference type="InterPro" id="IPR044492">
    <property type="entry name" value="P_typ_ATPase_HD_dom"/>
</dbReference>
<organism evidence="15 16">
    <name type="scientific">Aureococcus anophagefferens</name>
    <name type="common">Harmful bloom alga</name>
    <dbReference type="NCBI Taxonomy" id="44056"/>
    <lineage>
        <taxon>Eukaryota</taxon>
        <taxon>Sar</taxon>
        <taxon>Stramenopiles</taxon>
        <taxon>Ochrophyta</taxon>
        <taxon>Pelagophyceae</taxon>
        <taxon>Pelagomonadales</taxon>
        <taxon>Pelagomonadaceae</taxon>
        <taxon>Aureococcus</taxon>
    </lineage>
</organism>
<feature type="compositionally biased region" description="Basic and acidic residues" evidence="10">
    <location>
        <begin position="257"/>
        <end position="279"/>
    </location>
</feature>
<feature type="transmembrane region" description="Helical" evidence="11">
    <location>
        <begin position="875"/>
        <end position="894"/>
    </location>
</feature>
<dbReference type="Pfam" id="PF00122">
    <property type="entry name" value="E1-E2_ATPase"/>
    <property type="match status" value="1"/>
</dbReference>
<dbReference type="InterPro" id="IPR001757">
    <property type="entry name" value="P_typ_ATPase"/>
</dbReference>
<feature type="transmembrane region" description="Helical" evidence="11">
    <location>
        <begin position="109"/>
        <end position="129"/>
    </location>
</feature>
<comment type="subcellular location">
    <subcellularLocation>
        <location evidence="1">Endomembrane system</location>
        <topology evidence="1">Multi-pass membrane protein</topology>
    </subcellularLocation>
</comment>
<keyword evidence="6" id="KW-0460">Magnesium</keyword>
<dbReference type="SFLD" id="SFLDF00027">
    <property type="entry name" value="p-type_atpase"/>
    <property type="match status" value="1"/>
</dbReference>
<dbReference type="Gene3D" id="1.20.1110.10">
    <property type="entry name" value="Calcium-transporting ATPase, transmembrane domain"/>
    <property type="match status" value="3"/>
</dbReference>
<dbReference type="InterPro" id="IPR023214">
    <property type="entry name" value="HAD_sf"/>
</dbReference>
<feature type="transmembrane region" description="Helical" evidence="11">
    <location>
        <begin position="307"/>
        <end position="326"/>
    </location>
</feature>
<dbReference type="InterPro" id="IPR004014">
    <property type="entry name" value="ATPase_P-typ_cation-transptr_N"/>
</dbReference>
<evidence type="ECO:0000259" key="13">
    <source>
        <dbReference type="Pfam" id="PF00689"/>
    </source>
</evidence>
<gene>
    <name evidence="15" type="ORF">SO694_00045251</name>
</gene>
<dbReference type="EMBL" id="JBBJCI010000082">
    <property type="protein sequence ID" value="KAK7249168.1"/>
    <property type="molecule type" value="Genomic_DNA"/>
</dbReference>
<dbReference type="Gene3D" id="3.40.1110.10">
    <property type="entry name" value="Calcium-transporting ATPase, cytoplasmic domain N"/>
    <property type="match status" value="1"/>
</dbReference>
<feature type="domain" description="Cation-transporting P-type ATPase N-terminal" evidence="14">
    <location>
        <begin position="30"/>
        <end position="97"/>
    </location>
</feature>
<evidence type="ECO:0000256" key="7">
    <source>
        <dbReference type="ARBA" id="ARBA00022967"/>
    </source>
</evidence>
<dbReference type="InterPro" id="IPR059000">
    <property type="entry name" value="ATPase_P-type_domA"/>
</dbReference>
<dbReference type="Pfam" id="PF00690">
    <property type="entry name" value="Cation_ATPase_N"/>
    <property type="match status" value="1"/>
</dbReference>
<dbReference type="SUPFAM" id="SSF81665">
    <property type="entry name" value="Calcium ATPase, transmembrane domain M"/>
    <property type="match status" value="1"/>
</dbReference>
<keyword evidence="3" id="KW-0479">Metal-binding</keyword>
<keyword evidence="5" id="KW-0067">ATP-binding</keyword>
<keyword evidence="8 11" id="KW-1133">Transmembrane helix</keyword>
<dbReference type="InterPro" id="IPR006068">
    <property type="entry name" value="ATPase_P-typ_cation-transptr_C"/>
</dbReference>
<dbReference type="InterPro" id="IPR008250">
    <property type="entry name" value="ATPase_P-typ_transduc_dom_A_sf"/>
</dbReference>
<dbReference type="SUPFAM" id="SSF56784">
    <property type="entry name" value="HAD-like"/>
    <property type="match status" value="1"/>
</dbReference>
<dbReference type="Proteomes" id="UP001363151">
    <property type="component" value="Unassembled WGS sequence"/>
</dbReference>
<evidence type="ECO:0000256" key="4">
    <source>
        <dbReference type="ARBA" id="ARBA00022741"/>
    </source>
</evidence>
<dbReference type="PROSITE" id="PS00154">
    <property type="entry name" value="ATPASE_E1_E2"/>
    <property type="match status" value="1"/>
</dbReference>
<dbReference type="NCBIfam" id="TIGR01494">
    <property type="entry name" value="ATPase_P-type"/>
    <property type="match status" value="2"/>
</dbReference>
<keyword evidence="9 11" id="KW-0472">Membrane</keyword>
<keyword evidence="7" id="KW-1278">Translocase</keyword>
<dbReference type="Pfam" id="PF00689">
    <property type="entry name" value="Cation_ATPase_C"/>
    <property type="match status" value="1"/>
</dbReference>
<protein>
    <submittedName>
        <fullName evidence="15">Calcium-transporting ATPase</fullName>
    </submittedName>
</protein>
<proteinExistence type="predicted"/>
<dbReference type="SFLD" id="SFLDG00002">
    <property type="entry name" value="C1.7:_P-type_atpase_like"/>
    <property type="match status" value="1"/>
</dbReference>
<keyword evidence="2 11" id="KW-0812">Transmembrane</keyword>
<evidence type="ECO:0000256" key="11">
    <source>
        <dbReference type="SAM" id="Phobius"/>
    </source>
</evidence>
<keyword evidence="4" id="KW-0547">Nucleotide-binding</keyword>
<feature type="transmembrane region" description="Helical" evidence="11">
    <location>
        <begin position="1064"/>
        <end position="1087"/>
    </location>
</feature>
<sequence length="1114" mass="119082">MASKEGYALSKEGLSDMLKDQQRGFLQAYDGCEGLCKALGSDSAAGLGGDAGDLASRRETYGANYIEPPAMKTYWELILEGCEDNTVQALIICATVSLIMIVAEKPSHRFVASIEGVAIFLTVAVVLNLQASIEWTKAREFRRQQEELESDALVSVVRGGKPAEIAPRDIVVGDVVRVAVGDVIAADGILLEGTDVKMDESALTGEPVLVAKEADAARDPFVLSGTSVMTGSGKLLAVAVGINSVQGRIFAAVQGKADDGGGAKEAAKADEESAVKPEDVEATTDGDDDGGNLEEKMDGLAMDIGKAGLYVSTVAFVIMTVVYVSMPAKNLDGKSGVKIFGSIMRFFLVAVTILVVAVPEGLPLAVALCKAITIGKMMEDNNRVKHMNACETMGSATTICSDKTGTLTQNKMTVMRMYVADALVAHDDASGAEVSAQLGAGFGAPFLELVHQCAVLNSGATSKASLDAATKQWKYQGNATECALLKLCAQMGVDADAMRADPRFRDPTGACKLDWGVKQFPFSSQRKKMSWVVPKPGGGFRLFTKGAPTHVLDYAADALSKDGASKLALDAAGCDATVESFQKAAMRTLALAYRDFDGVPEGGWDALAPGQDDASDMKIYAAECDVTLVAIVGIEDPLRPTVTRAIRQCNTAGVDVRMCTGDALATAVAISAQCGILRPQDLEPLPGGGSGPKKNFAMTGAEFDERVHVLDAAAPKVVRRAFDVDSGAVGERLTHPFKKDAKGDKIIDMAAFDAIWPKLRVLARCQPEDKLALVTGMRRSRVFEQAAYVAALERDFDITVFPDQQVVAVTGDGTNDAPALSAANVGFAMGIVGTDIAKQACDIILLDDNFASTVAAVKWGRNVFDSISKFCQFQLTVNIAAIFVACIGALVYGMSPLGAVQMLWVNVIMDSLASVALASEPPTEALLERAPYGKKRPMITRVMWHNMLGQAAYQLVVVCFLLFSEPIMVGWFGVGENASHPNHHNGDGRDTMFVKNVFGLSKDQLKHQNEAVEEGTRHFTVVFNTFVLMQLFNEFNSRQLQTVEALRESWAEWNVMRGVTKNPLFVGVMAITFVLQYILVQFTGLFFKPEDRAAPEVGRAVQRRGHGMLPAKAA</sequence>